<protein>
    <submittedName>
        <fullName evidence="2">Uncharacterized protein</fullName>
    </submittedName>
</protein>
<name>A0A4S4K9W2_9APHY</name>
<organism evidence="2 3">
    <name type="scientific">Hermanssonia centrifuga</name>
    <dbReference type="NCBI Taxonomy" id="98765"/>
    <lineage>
        <taxon>Eukaryota</taxon>
        <taxon>Fungi</taxon>
        <taxon>Dikarya</taxon>
        <taxon>Basidiomycota</taxon>
        <taxon>Agaricomycotina</taxon>
        <taxon>Agaricomycetes</taxon>
        <taxon>Polyporales</taxon>
        <taxon>Meruliaceae</taxon>
        <taxon>Hermanssonia</taxon>
    </lineage>
</organism>
<reference evidence="2 3" key="1">
    <citation type="submission" date="2019-02" db="EMBL/GenBank/DDBJ databases">
        <title>Genome sequencing of the rare red list fungi Phlebia centrifuga.</title>
        <authorList>
            <person name="Buettner E."/>
            <person name="Kellner H."/>
        </authorList>
    </citation>
    <scope>NUCLEOTIDE SEQUENCE [LARGE SCALE GENOMIC DNA]</scope>
    <source>
        <strain evidence="2 3">DSM 108282</strain>
    </source>
</reference>
<feature type="region of interest" description="Disordered" evidence="1">
    <location>
        <begin position="203"/>
        <end position="259"/>
    </location>
</feature>
<sequence>MIELNKKFRAYVLESEKAMDILAYLLCYGLEIKDKPEQHGLCRVISYIVQSLSAERAFGNKLTSPIKTQLPPKWTTTGNNGDFLINAVYCMIATTSGALNSLYPALVIALSNAAPYFKNLSINSAARLMQLFTAFSNSSFLLSDEGHPRLLFFMLEVFNAILSRNLADNPNVVYNIVRAHKTFEDLGTYTLARGLREIRRIQLAKEEQPAKSGDKGTSRTNSSEVEQPHDEKARLLRDENSNSVDLPRPDGPRGRYRSATSINIGRGESYCQASHLTSHNHRILGGQSTDCLERLAAAGVVRLMLVGRLPLDAIMIVGSELFPRIQELQSSLSGPTANTAIVDLLRSASLEHHLPKPPPLNPRRFAWSDASIVWLTSLIWGEIYIRGMTPLGIWNSTAVRLFYVKHTQAQQRQITETVSNVVVTWIIPRAPINQY</sequence>
<comment type="caution">
    <text evidence="2">The sequence shown here is derived from an EMBL/GenBank/DDBJ whole genome shotgun (WGS) entry which is preliminary data.</text>
</comment>
<dbReference type="PANTHER" id="PTHR21575:SF12">
    <property type="entry name" value="PROTEIN HID1"/>
    <property type="match status" value="1"/>
</dbReference>
<dbReference type="GO" id="GO:0005797">
    <property type="term" value="C:Golgi medial cisterna"/>
    <property type="evidence" value="ECO:0007669"/>
    <property type="project" value="TreeGrafter"/>
</dbReference>
<keyword evidence="3" id="KW-1185">Reference proteome</keyword>
<evidence type="ECO:0000256" key="1">
    <source>
        <dbReference type="SAM" id="MobiDB-lite"/>
    </source>
</evidence>
<dbReference type="GO" id="GO:0000138">
    <property type="term" value="C:Golgi trans cisterna"/>
    <property type="evidence" value="ECO:0007669"/>
    <property type="project" value="TreeGrafter"/>
</dbReference>
<dbReference type="InterPro" id="IPR026705">
    <property type="entry name" value="Hid-1/Ecm30"/>
</dbReference>
<proteinExistence type="predicted"/>
<feature type="compositionally biased region" description="Basic and acidic residues" evidence="1">
    <location>
        <begin position="226"/>
        <end position="240"/>
    </location>
</feature>
<feature type="compositionally biased region" description="Basic and acidic residues" evidence="1">
    <location>
        <begin position="203"/>
        <end position="217"/>
    </location>
</feature>
<dbReference type="EMBL" id="SGPJ01000405">
    <property type="protein sequence ID" value="THG94726.1"/>
    <property type="molecule type" value="Genomic_DNA"/>
</dbReference>
<dbReference type="PANTHER" id="PTHR21575">
    <property type="entry name" value="PROTEIN HID1"/>
    <property type="match status" value="1"/>
</dbReference>
<dbReference type="Pfam" id="PF12722">
    <property type="entry name" value="Hid1"/>
    <property type="match status" value="2"/>
</dbReference>
<accession>A0A4S4K9W2</accession>
<evidence type="ECO:0000313" key="3">
    <source>
        <dbReference type="Proteomes" id="UP000309038"/>
    </source>
</evidence>
<dbReference type="Proteomes" id="UP000309038">
    <property type="component" value="Unassembled WGS sequence"/>
</dbReference>
<gene>
    <name evidence="2" type="ORF">EW026_g6798</name>
</gene>
<evidence type="ECO:0000313" key="2">
    <source>
        <dbReference type="EMBL" id="THG94726.1"/>
    </source>
</evidence>
<dbReference type="GO" id="GO:0016020">
    <property type="term" value="C:membrane"/>
    <property type="evidence" value="ECO:0007669"/>
    <property type="project" value="TreeGrafter"/>
</dbReference>
<dbReference type="AlphaFoldDB" id="A0A4S4K9W2"/>